<organism evidence="3 4">
    <name type="scientific">Cinnamomum micranthum f. kanehirae</name>
    <dbReference type="NCBI Taxonomy" id="337451"/>
    <lineage>
        <taxon>Eukaryota</taxon>
        <taxon>Viridiplantae</taxon>
        <taxon>Streptophyta</taxon>
        <taxon>Embryophyta</taxon>
        <taxon>Tracheophyta</taxon>
        <taxon>Spermatophyta</taxon>
        <taxon>Magnoliopsida</taxon>
        <taxon>Magnoliidae</taxon>
        <taxon>Laurales</taxon>
        <taxon>Lauraceae</taxon>
        <taxon>Cinnamomum</taxon>
    </lineage>
</organism>
<feature type="compositionally biased region" description="Basic residues" evidence="1">
    <location>
        <begin position="131"/>
        <end position="143"/>
    </location>
</feature>
<dbReference type="SMART" id="SM01162">
    <property type="entry name" value="DUF1771"/>
    <property type="match status" value="1"/>
</dbReference>
<accession>A0A443PXR4</accession>
<evidence type="ECO:0000259" key="2">
    <source>
        <dbReference type="SMART" id="SM01162"/>
    </source>
</evidence>
<dbReference type="AlphaFoldDB" id="A0A443PXR4"/>
<dbReference type="Pfam" id="PF24767">
    <property type="entry name" value="UBA_At5g58720"/>
    <property type="match status" value="1"/>
</dbReference>
<name>A0A443PXR4_9MAGN</name>
<evidence type="ECO:0000313" key="4">
    <source>
        <dbReference type="Proteomes" id="UP000283530"/>
    </source>
</evidence>
<dbReference type="EMBL" id="QPKB01000011">
    <property type="protein sequence ID" value="RWR95554.1"/>
    <property type="molecule type" value="Genomic_DNA"/>
</dbReference>
<dbReference type="InterPro" id="IPR013899">
    <property type="entry name" value="DUF1771"/>
</dbReference>
<reference evidence="3 4" key="1">
    <citation type="journal article" date="2019" name="Nat. Plants">
        <title>Stout camphor tree genome fills gaps in understanding of flowering plant genome evolution.</title>
        <authorList>
            <person name="Chaw S.M."/>
            <person name="Liu Y.C."/>
            <person name="Wu Y.W."/>
            <person name="Wang H.Y."/>
            <person name="Lin C.I."/>
            <person name="Wu C.S."/>
            <person name="Ke H.M."/>
            <person name="Chang L.Y."/>
            <person name="Hsu C.Y."/>
            <person name="Yang H.T."/>
            <person name="Sudianto E."/>
            <person name="Hsu M.H."/>
            <person name="Wu K.P."/>
            <person name="Wang L.N."/>
            <person name="Leebens-Mack J.H."/>
            <person name="Tsai I.J."/>
        </authorList>
    </citation>
    <scope>NUCLEOTIDE SEQUENCE [LARGE SCALE GENOMIC DNA]</scope>
    <source>
        <strain evidence="4">cv. Chaw 1501</strain>
        <tissue evidence="3">Young leaves</tissue>
    </source>
</reference>
<dbReference type="InterPro" id="IPR056254">
    <property type="entry name" value="At5g58720/SDE5-like_UBA-like"/>
</dbReference>
<dbReference type="PANTHER" id="PTHR47872:SF1">
    <property type="entry name" value="NUCLEAR RNA EXPORT FACTOR SDE5-RELATED"/>
    <property type="match status" value="1"/>
</dbReference>
<keyword evidence="4" id="KW-1185">Reference proteome</keyword>
<dbReference type="OrthoDB" id="1928104at2759"/>
<sequence>MYYPQCKEITIATTEKLQSLQRQRFPLSLSASAAHLSATVSKMDASSSSFSKYDEGIALKGLCDAFGSAFSVEEIGSAYLTAGRDANMAAEVLYGLKERGLNGVSHAPEGECSYAKSKELVLENNSDKTIRPNKSRKGSKPKKVSFSMGTVSGMMGRGYSKPASSLNDSSKAAKPSAKDEVRREMIVPNSVERNMAINNNDIEKFLFEMLGDGFLLDMDDIREVFGACGYDAKKSMEELLDKGKGVLGAVTRNPSDTCSEESYLSQESILSKDFARSDGAMCRNGEELPCIDKKYNLSKEVLEALFIVPDLFEEVPKKALPRRAVKRTRAIGTPVTAPPADVVDPLPDILGSQRRAEDVVEDDNYLILRRAAKENWDAMKEYYQAALDAFLKGEHDRAKYLLDEGKAYNEKAREADEKSAREIIKPRNEGIQNAVALDLHDHDSKNAIRLLKFHLRSLAGIASFQLTVILETENEAEDITKGARKRLVMKLLERENIEWIEEGNSRTISIQMDKIDPGNLSFAKKPQA</sequence>
<comment type="caution">
    <text evidence="3">The sequence shown here is derived from an EMBL/GenBank/DDBJ whole genome shotgun (WGS) entry which is preliminary data.</text>
</comment>
<dbReference type="Pfam" id="PF08590">
    <property type="entry name" value="DUF1771"/>
    <property type="match status" value="1"/>
</dbReference>
<dbReference type="PANTHER" id="PTHR47872">
    <property type="entry name" value="NUCLEAR RNA EXPORT FACTOR SDE5-RELATED"/>
    <property type="match status" value="1"/>
</dbReference>
<feature type="domain" description="DUF1771" evidence="2">
    <location>
        <begin position="364"/>
        <end position="429"/>
    </location>
</feature>
<gene>
    <name evidence="3" type="ORF">CKAN_02490500</name>
</gene>
<evidence type="ECO:0000256" key="1">
    <source>
        <dbReference type="SAM" id="MobiDB-lite"/>
    </source>
</evidence>
<protein>
    <submittedName>
        <fullName evidence="3">Putative nuclear RNA export factor SDE5</fullName>
    </submittedName>
</protein>
<proteinExistence type="predicted"/>
<dbReference type="Proteomes" id="UP000283530">
    <property type="component" value="Unassembled WGS sequence"/>
</dbReference>
<feature type="region of interest" description="Disordered" evidence="1">
    <location>
        <begin position="126"/>
        <end position="181"/>
    </location>
</feature>
<evidence type="ECO:0000313" key="3">
    <source>
        <dbReference type="EMBL" id="RWR95554.1"/>
    </source>
</evidence>
<dbReference type="STRING" id="337451.A0A443PXR4"/>